<evidence type="ECO:0000313" key="14">
    <source>
        <dbReference type="EMBL" id="KAJ6646835.1"/>
    </source>
</evidence>
<keyword evidence="3 12" id="KW-0808">Transferase</keyword>
<evidence type="ECO:0000256" key="8">
    <source>
        <dbReference type="ARBA" id="ARBA00022842"/>
    </source>
</evidence>
<dbReference type="GO" id="GO:0046872">
    <property type="term" value="F:metal ion binding"/>
    <property type="evidence" value="ECO:0007669"/>
    <property type="project" value="UniProtKB-KW"/>
</dbReference>
<evidence type="ECO:0000256" key="11">
    <source>
        <dbReference type="RuleBase" id="RU004011"/>
    </source>
</evidence>
<dbReference type="PROSITE" id="PS51374">
    <property type="entry name" value="NDPK_LIKE"/>
    <property type="match status" value="1"/>
</dbReference>
<dbReference type="OrthoDB" id="25346at2759"/>
<name>A0A9Q0S806_9DIPT</name>
<dbReference type="GO" id="GO:0004550">
    <property type="term" value="F:nucleoside diphosphate kinase activity"/>
    <property type="evidence" value="ECO:0007669"/>
    <property type="project" value="UniProtKB-EC"/>
</dbReference>
<keyword evidence="7 12" id="KW-0067">ATP-binding</keyword>
<evidence type="ECO:0000256" key="12">
    <source>
        <dbReference type="RuleBase" id="RU004013"/>
    </source>
</evidence>
<keyword evidence="4" id="KW-0479">Metal-binding</keyword>
<keyword evidence="15" id="KW-1185">Reference proteome</keyword>
<evidence type="ECO:0000256" key="3">
    <source>
        <dbReference type="ARBA" id="ARBA00022679"/>
    </source>
</evidence>
<accession>A0A9Q0S806</accession>
<dbReference type="Gene3D" id="3.30.70.141">
    <property type="entry name" value="Nucleoside diphosphate kinase-like domain"/>
    <property type="match status" value="1"/>
</dbReference>
<keyword evidence="8" id="KW-0460">Magnesium</keyword>
<feature type="binding site" evidence="10">
    <location>
        <position position="89"/>
    </location>
    <ligand>
        <name>ATP</name>
        <dbReference type="ChEBI" id="CHEBI:30616"/>
    </ligand>
</feature>
<evidence type="ECO:0000256" key="1">
    <source>
        <dbReference type="ARBA" id="ARBA00008142"/>
    </source>
</evidence>
<comment type="catalytic activity">
    <reaction evidence="12">
        <text>a 2'-deoxyribonucleoside 5'-diphosphate + ATP = a 2'-deoxyribonucleoside 5'-triphosphate + ADP</text>
        <dbReference type="Rhea" id="RHEA:44640"/>
        <dbReference type="ChEBI" id="CHEBI:30616"/>
        <dbReference type="ChEBI" id="CHEBI:61560"/>
        <dbReference type="ChEBI" id="CHEBI:73316"/>
        <dbReference type="ChEBI" id="CHEBI:456216"/>
        <dbReference type="EC" id="2.7.4.6"/>
    </reaction>
</comment>
<feature type="binding site" evidence="10">
    <location>
        <position position="95"/>
    </location>
    <ligand>
        <name>ATP</name>
        <dbReference type="ChEBI" id="CHEBI:30616"/>
    </ligand>
</feature>
<keyword evidence="5 12" id="KW-0547">Nucleotide-binding</keyword>
<gene>
    <name evidence="14" type="primary">nme6</name>
    <name evidence="14" type="ORF">Bhyg_02049</name>
</gene>
<comment type="similarity">
    <text evidence="1 10 11">Belongs to the NDK family.</text>
</comment>
<feature type="binding site" evidence="10">
    <location>
        <position position="61"/>
    </location>
    <ligand>
        <name>ATP</name>
        <dbReference type="ChEBI" id="CHEBI:30616"/>
    </ligand>
</feature>
<evidence type="ECO:0000256" key="4">
    <source>
        <dbReference type="ARBA" id="ARBA00022723"/>
    </source>
</evidence>
<evidence type="ECO:0000256" key="10">
    <source>
        <dbReference type="PROSITE-ProRule" id="PRU00706"/>
    </source>
</evidence>
<dbReference type="AlphaFoldDB" id="A0A9Q0S806"/>
<protein>
    <recommendedName>
        <fullName evidence="12">Nucleoside diphosphate kinase</fullName>
        <ecNumber evidence="12">2.7.4.6</ecNumber>
    </recommendedName>
</protein>
<keyword evidence="6 12" id="KW-0418">Kinase</keyword>
<dbReference type="PROSITE" id="PS00469">
    <property type="entry name" value="NDPK"/>
    <property type="match status" value="1"/>
</dbReference>
<dbReference type="SMART" id="SM00562">
    <property type="entry name" value="NDK"/>
    <property type="match status" value="1"/>
</dbReference>
<evidence type="ECO:0000313" key="15">
    <source>
        <dbReference type="Proteomes" id="UP001151699"/>
    </source>
</evidence>
<dbReference type="Pfam" id="PF00334">
    <property type="entry name" value="NDK"/>
    <property type="match status" value="1"/>
</dbReference>
<evidence type="ECO:0000256" key="6">
    <source>
        <dbReference type="ARBA" id="ARBA00022777"/>
    </source>
</evidence>
<dbReference type="PANTHER" id="PTHR46161:SF3">
    <property type="entry name" value="NUCLEOSIDE DIPHOSPHATE KINASE DDB_G0292928-RELATED"/>
    <property type="match status" value="1"/>
</dbReference>
<dbReference type="GO" id="GO:0006241">
    <property type="term" value="P:CTP biosynthetic process"/>
    <property type="evidence" value="ECO:0007669"/>
    <property type="project" value="InterPro"/>
</dbReference>
<evidence type="ECO:0000259" key="13">
    <source>
        <dbReference type="SMART" id="SM00562"/>
    </source>
</evidence>
<feature type="binding site" evidence="10">
    <location>
        <position position="109"/>
    </location>
    <ligand>
        <name>ATP</name>
        <dbReference type="ChEBI" id="CHEBI:30616"/>
    </ligand>
</feature>
<feature type="active site" description="Pros-phosphohistidine intermediate" evidence="10">
    <location>
        <position position="122"/>
    </location>
</feature>
<evidence type="ECO:0000256" key="7">
    <source>
        <dbReference type="ARBA" id="ARBA00022840"/>
    </source>
</evidence>
<dbReference type="PANTHER" id="PTHR46161">
    <property type="entry name" value="NUCLEOSIDE DIPHOSPHATE KINASE"/>
    <property type="match status" value="1"/>
</dbReference>
<dbReference type="InterPro" id="IPR036850">
    <property type="entry name" value="NDK-like_dom_sf"/>
</dbReference>
<dbReference type="EMBL" id="WJQU01000001">
    <property type="protein sequence ID" value="KAJ6646835.1"/>
    <property type="molecule type" value="Genomic_DNA"/>
</dbReference>
<dbReference type="SUPFAM" id="SSF54919">
    <property type="entry name" value="Nucleoside diphosphate kinase, NDK"/>
    <property type="match status" value="1"/>
</dbReference>
<dbReference type="GO" id="GO:0006183">
    <property type="term" value="P:GTP biosynthetic process"/>
    <property type="evidence" value="ECO:0007669"/>
    <property type="project" value="InterPro"/>
</dbReference>
<dbReference type="InterPro" id="IPR034907">
    <property type="entry name" value="NDK-like_dom"/>
</dbReference>
<dbReference type="InterPro" id="IPR023005">
    <property type="entry name" value="Nucleoside_diP_kinase_AS"/>
</dbReference>
<dbReference type="EC" id="2.7.4.6" evidence="12"/>
<dbReference type="Proteomes" id="UP001151699">
    <property type="component" value="Chromosome A"/>
</dbReference>
<feature type="binding site" evidence="10">
    <location>
        <position position="12"/>
    </location>
    <ligand>
        <name>ATP</name>
        <dbReference type="ChEBI" id="CHEBI:30616"/>
    </ligand>
</feature>
<reference evidence="14" key="1">
    <citation type="submission" date="2022-07" db="EMBL/GenBank/DDBJ databases">
        <authorList>
            <person name="Trinca V."/>
            <person name="Uliana J.V.C."/>
            <person name="Torres T.T."/>
            <person name="Ward R.J."/>
            <person name="Monesi N."/>
        </authorList>
    </citation>
    <scope>NUCLEOTIDE SEQUENCE</scope>
    <source>
        <strain evidence="14">HSMRA1968</strain>
        <tissue evidence="14">Whole embryos</tissue>
    </source>
</reference>
<keyword evidence="9" id="KW-0546">Nucleotide metabolism</keyword>
<evidence type="ECO:0000256" key="5">
    <source>
        <dbReference type="ARBA" id="ARBA00022741"/>
    </source>
</evidence>
<dbReference type="PRINTS" id="PR01243">
    <property type="entry name" value="NUCDPKINASE"/>
</dbReference>
<sequence length="160" mass="18557">MDKFPLTFAIIKPHVVSNPVAFQRLQSIISDNKFEVIRSKQVKLTEPILAEFYGEHRDKFFYNRLITFMRSGETQALILHKIDAITSWRNLMGPTKVFKTLYSHPESLRGQFGLSDTRNACHGSDSVASVEKEVKIFFPDFNIHDWCTTSEFQAKQNRSR</sequence>
<keyword evidence="2" id="KW-0963">Cytoplasm</keyword>
<dbReference type="GO" id="GO:0006228">
    <property type="term" value="P:UTP biosynthetic process"/>
    <property type="evidence" value="ECO:0007669"/>
    <property type="project" value="InterPro"/>
</dbReference>
<organism evidence="14 15">
    <name type="scientific">Pseudolycoriella hygida</name>
    <dbReference type="NCBI Taxonomy" id="35572"/>
    <lineage>
        <taxon>Eukaryota</taxon>
        <taxon>Metazoa</taxon>
        <taxon>Ecdysozoa</taxon>
        <taxon>Arthropoda</taxon>
        <taxon>Hexapoda</taxon>
        <taxon>Insecta</taxon>
        <taxon>Pterygota</taxon>
        <taxon>Neoptera</taxon>
        <taxon>Endopterygota</taxon>
        <taxon>Diptera</taxon>
        <taxon>Nematocera</taxon>
        <taxon>Sciaroidea</taxon>
        <taxon>Sciaridae</taxon>
        <taxon>Pseudolycoriella</taxon>
    </lineage>
</organism>
<feature type="binding site" evidence="10">
    <location>
        <position position="119"/>
    </location>
    <ligand>
        <name>ATP</name>
        <dbReference type="ChEBI" id="CHEBI:30616"/>
    </ligand>
</feature>
<dbReference type="InterPro" id="IPR001564">
    <property type="entry name" value="Nucleoside_diP_kinase"/>
</dbReference>
<comment type="caution">
    <text evidence="14">The sequence shown here is derived from an EMBL/GenBank/DDBJ whole genome shotgun (WGS) entry which is preliminary data.</text>
</comment>
<dbReference type="GO" id="GO:0005524">
    <property type="term" value="F:ATP binding"/>
    <property type="evidence" value="ECO:0007669"/>
    <property type="project" value="UniProtKB-KW"/>
</dbReference>
<evidence type="ECO:0000256" key="9">
    <source>
        <dbReference type="ARBA" id="ARBA00023080"/>
    </source>
</evidence>
<proteinExistence type="inferred from homology"/>
<feature type="domain" description="Nucleoside diphosphate kinase-like" evidence="13">
    <location>
        <begin position="4"/>
        <end position="145"/>
    </location>
</feature>
<evidence type="ECO:0000256" key="2">
    <source>
        <dbReference type="ARBA" id="ARBA00022490"/>
    </source>
</evidence>